<dbReference type="InterPro" id="IPR050789">
    <property type="entry name" value="Diverse_Enzym_Activities"/>
</dbReference>
<dbReference type="InterPro" id="IPR012338">
    <property type="entry name" value="Beta-lactam/transpept-like"/>
</dbReference>
<dbReference type="AlphaFoldDB" id="A0A841L868"/>
<accession>A0A841L868</accession>
<dbReference type="SUPFAM" id="SSF56601">
    <property type="entry name" value="beta-lactamase/transpeptidase-like"/>
    <property type="match status" value="1"/>
</dbReference>
<dbReference type="Gene3D" id="3.40.710.10">
    <property type="entry name" value="DD-peptidase/beta-lactamase superfamily"/>
    <property type="match status" value="1"/>
</dbReference>
<proteinExistence type="predicted"/>
<organism evidence="3 4">
    <name type="scientific">Polymorphobacter multimanifer</name>
    <dbReference type="NCBI Taxonomy" id="1070431"/>
    <lineage>
        <taxon>Bacteria</taxon>
        <taxon>Pseudomonadati</taxon>
        <taxon>Pseudomonadota</taxon>
        <taxon>Alphaproteobacteria</taxon>
        <taxon>Sphingomonadales</taxon>
        <taxon>Sphingosinicellaceae</taxon>
        <taxon>Polymorphobacter</taxon>
    </lineage>
</organism>
<dbReference type="PANTHER" id="PTHR43283:SF7">
    <property type="entry name" value="BETA-LACTAMASE-RELATED DOMAIN-CONTAINING PROTEIN"/>
    <property type="match status" value="1"/>
</dbReference>
<sequence length="363" mass="38367">MLLLALPLAWGCDAAPVGQMETGQTQTAQAPVARPNASPTRGLDPETMARAVAAADQLPRLRALLVLRDGQALAEHRFNGGPPLDRPVNIKSASKSVISALVGIAIQRGVLEGTEQPIVSVLGADAPSNPDPRLAQVTVGNLLSMQAGLERTSGAYYGRWVSSPNWVRSALSRPFVDDPGGSMLYSTGNTHLLSAMLTRASGKSTLQLGREWLGAPLGITIPSWPADPQGVYFGGNDMLLSPRAMARFGELYRLGGVAEGRRVLPASWIEQSWTPQTISPWSGGQYGYGWFIGNAGGHPVRFAWGYGGQMIYVVPDLRLTVVMTSDATGARDGGHIDALHRLLATGIVPAAETGAQANPQMSS</sequence>
<gene>
    <name evidence="3" type="ORF">FHS79_003009</name>
</gene>
<evidence type="ECO:0000313" key="3">
    <source>
        <dbReference type="EMBL" id="MBB6228817.1"/>
    </source>
</evidence>
<dbReference type="Pfam" id="PF00144">
    <property type="entry name" value="Beta-lactamase"/>
    <property type="match status" value="1"/>
</dbReference>
<dbReference type="PANTHER" id="PTHR43283">
    <property type="entry name" value="BETA-LACTAMASE-RELATED"/>
    <property type="match status" value="1"/>
</dbReference>
<dbReference type="Proteomes" id="UP000538147">
    <property type="component" value="Unassembled WGS sequence"/>
</dbReference>
<feature type="domain" description="Beta-lactamase-related" evidence="2">
    <location>
        <begin position="63"/>
        <end position="338"/>
    </location>
</feature>
<dbReference type="EMBL" id="JACIIV010000025">
    <property type="protein sequence ID" value="MBB6228817.1"/>
    <property type="molecule type" value="Genomic_DNA"/>
</dbReference>
<evidence type="ECO:0000256" key="1">
    <source>
        <dbReference type="SAM" id="MobiDB-lite"/>
    </source>
</evidence>
<keyword evidence="4" id="KW-1185">Reference proteome</keyword>
<dbReference type="InterPro" id="IPR001466">
    <property type="entry name" value="Beta-lactam-related"/>
</dbReference>
<dbReference type="RefSeq" id="WP_184201855.1">
    <property type="nucleotide sequence ID" value="NZ_BMOX01000092.1"/>
</dbReference>
<name>A0A841L868_9SPHN</name>
<protein>
    <submittedName>
        <fullName evidence="3">CubicO group peptidase (Beta-lactamase class C family)</fullName>
    </submittedName>
</protein>
<evidence type="ECO:0000259" key="2">
    <source>
        <dbReference type="Pfam" id="PF00144"/>
    </source>
</evidence>
<feature type="region of interest" description="Disordered" evidence="1">
    <location>
        <begin position="21"/>
        <end position="43"/>
    </location>
</feature>
<reference evidence="3 4" key="1">
    <citation type="submission" date="2020-08" db="EMBL/GenBank/DDBJ databases">
        <title>Genomic Encyclopedia of Type Strains, Phase IV (KMG-IV): sequencing the most valuable type-strain genomes for metagenomic binning, comparative biology and taxonomic classification.</title>
        <authorList>
            <person name="Goeker M."/>
        </authorList>
    </citation>
    <scope>NUCLEOTIDE SEQUENCE [LARGE SCALE GENOMIC DNA]</scope>
    <source>
        <strain evidence="3 4">DSM 102189</strain>
    </source>
</reference>
<comment type="caution">
    <text evidence="3">The sequence shown here is derived from an EMBL/GenBank/DDBJ whole genome shotgun (WGS) entry which is preliminary data.</text>
</comment>
<evidence type="ECO:0000313" key="4">
    <source>
        <dbReference type="Proteomes" id="UP000538147"/>
    </source>
</evidence>